<protein>
    <submittedName>
        <fullName evidence="1">Uncharacterized protein</fullName>
    </submittedName>
</protein>
<reference evidence="1" key="1">
    <citation type="submission" date="2022-11" db="EMBL/GenBank/DDBJ databases">
        <title>Chromosomal genome sequence assembly and mating type (MAT) locus characterization of the leprose asexual lichenized fungus Lepraria neglecta (Nyl.) Erichsen.</title>
        <authorList>
            <person name="Allen J.L."/>
            <person name="Pfeffer B."/>
        </authorList>
    </citation>
    <scope>NUCLEOTIDE SEQUENCE</scope>
    <source>
        <strain evidence="1">Allen 5258</strain>
    </source>
</reference>
<comment type="caution">
    <text evidence="1">The sequence shown here is derived from an EMBL/GenBank/DDBJ whole genome shotgun (WGS) entry which is preliminary data.</text>
</comment>
<gene>
    <name evidence="1" type="ORF">OEA41_009803</name>
</gene>
<dbReference type="InterPro" id="IPR022085">
    <property type="entry name" value="OpdG"/>
</dbReference>
<organism evidence="1 2">
    <name type="scientific">Lepraria neglecta</name>
    <dbReference type="NCBI Taxonomy" id="209136"/>
    <lineage>
        <taxon>Eukaryota</taxon>
        <taxon>Fungi</taxon>
        <taxon>Dikarya</taxon>
        <taxon>Ascomycota</taxon>
        <taxon>Pezizomycotina</taxon>
        <taxon>Lecanoromycetes</taxon>
        <taxon>OSLEUM clade</taxon>
        <taxon>Lecanoromycetidae</taxon>
        <taxon>Lecanorales</taxon>
        <taxon>Lecanorineae</taxon>
        <taxon>Stereocaulaceae</taxon>
        <taxon>Lepraria</taxon>
    </lineage>
</organism>
<accession>A0AAE0DH55</accession>
<dbReference type="PANTHER" id="PTHR38797">
    <property type="entry name" value="NUCLEAR PORE COMPLEX PROTEIN NUP85-RELATED"/>
    <property type="match status" value="1"/>
</dbReference>
<name>A0AAE0DH55_9LECA</name>
<dbReference type="Pfam" id="PF12311">
    <property type="entry name" value="DUF3632"/>
    <property type="match status" value="1"/>
</dbReference>
<evidence type="ECO:0000313" key="2">
    <source>
        <dbReference type="Proteomes" id="UP001276659"/>
    </source>
</evidence>
<sequence length="305" mass="34151">MATSIAPPSWVFTHPLVEPTYRIVAAYSANLDASPEKASEELIALYTPSLQEFSMLFDTGFLWATILHAASQIDPLSPLHSHLTDLFLAIREHSPPQETPAIAQFKDIRKIDSFWSTLPLLPAVWKDFDIAAPLHPRLMDRKYYANDIRRGPHPTTSHPGPWRNESLTSAQWASLNAVLAKEHARTNIVHLDLKGLFALIDALEYKYGAGALDDLVPAAAVWVIFAGRKVKFNDVGYPPSGDDMGSGRLPWSAGLLWGGKKGFSDERWGFWKERFRTVSLSDGVERGTKEWAERAWEAMREIDDG</sequence>
<dbReference type="AlphaFoldDB" id="A0AAE0DH55"/>
<keyword evidence="2" id="KW-1185">Reference proteome</keyword>
<dbReference type="Proteomes" id="UP001276659">
    <property type="component" value="Unassembled WGS sequence"/>
</dbReference>
<dbReference type="PANTHER" id="PTHR38797:SF4">
    <property type="entry name" value="NUCLEAR PORE COMPLEX PROTEIN NUP85"/>
    <property type="match status" value="1"/>
</dbReference>
<dbReference type="EMBL" id="JASNWA010000011">
    <property type="protein sequence ID" value="KAK3166678.1"/>
    <property type="molecule type" value="Genomic_DNA"/>
</dbReference>
<proteinExistence type="predicted"/>
<evidence type="ECO:0000313" key="1">
    <source>
        <dbReference type="EMBL" id="KAK3166678.1"/>
    </source>
</evidence>
<dbReference type="InterPro" id="IPR053204">
    <property type="entry name" value="Oxopyrrolidines_Biosynth-assoc"/>
</dbReference>